<dbReference type="Proteomes" id="UP000663866">
    <property type="component" value="Unassembled WGS sequence"/>
</dbReference>
<dbReference type="Pfam" id="PF23713">
    <property type="entry name" value="WHD_Egal"/>
    <property type="match status" value="2"/>
</dbReference>
<comment type="caution">
    <text evidence="3">The sequence shown here is derived from an EMBL/GenBank/DDBJ whole genome shotgun (WGS) entry which is preliminary data.</text>
</comment>
<feature type="region of interest" description="Disordered" evidence="1">
    <location>
        <begin position="164"/>
        <end position="196"/>
    </location>
</feature>
<evidence type="ECO:0000259" key="2">
    <source>
        <dbReference type="Pfam" id="PF23713"/>
    </source>
</evidence>
<feature type="domain" description="Egal-1 winged helix" evidence="2">
    <location>
        <begin position="227"/>
        <end position="293"/>
    </location>
</feature>
<feature type="region of interest" description="Disordered" evidence="1">
    <location>
        <begin position="456"/>
        <end position="477"/>
    </location>
</feature>
<organism evidence="3 4">
    <name type="scientific">Rotaria magnacalcarata</name>
    <dbReference type="NCBI Taxonomy" id="392030"/>
    <lineage>
        <taxon>Eukaryota</taxon>
        <taxon>Metazoa</taxon>
        <taxon>Spiralia</taxon>
        <taxon>Gnathifera</taxon>
        <taxon>Rotifera</taxon>
        <taxon>Eurotatoria</taxon>
        <taxon>Bdelloidea</taxon>
        <taxon>Philodinida</taxon>
        <taxon>Philodinidae</taxon>
        <taxon>Rotaria</taxon>
    </lineage>
</organism>
<evidence type="ECO:0000313" key="4">
    <source>
        <dbReference type="Proteomes" id="UP000663866"/>
    </source>
</evidence>
<sequence>MEVYRYCNPSLLSFDRCERMKEAKKKRRCKDDKLHRSSVTNLSLSVIEEEMSSLPTTPNTITSPLLSTTTATPIPAPVASAEKTHGIAIDEPSVAHQAILFILDVLIRNNQAMPIVKLYDSFADRTFTPQMLRAVGGNEQGLQQFLLRYPSLFTVNNDTVSANSATPVRTLNSSSKTHHSRPKPTASPVSSNEASENDLMTTSINNNNNNINNETVWDAKTMREIEQEAINFFKKQLSKREEEWLPIVSVAGHASQASADVRKYVGPQNEFKVFLSRYPTIFAVRDDFCGLRGKADLPGIPFPPPSPPPKRRVTSTSSTGTSLMLTRSTSFKSGTRTMLGGNSMPSTPTSVNNSSILLSSASSISRPPMQRLTPNEVKAVHYVMRLLHKNGRVLLQSVPNLVARAPDYLIQFIGFARDDIISFFKRHNAVFQLHTDGTVSVKSDAIRVLLNKSDANNNINNNNNNNNNNNTNSLQASSLSSLQLSQQSSNSISASGVVIRIFPKYGILNMDNNEQVFFDIQSCHFETFNDLTCVLNPGDSMNFTAILGPKEGSTKWKSLKTWPRQNTRPAIVHSASTNNLSSITSANGGYISPPLFENYANSSNGFGSIDQDLNIYQIGNDLNGSGFDESSDNNGGQLSPLSLVNSSNSNRHSRAGLPPVNEEQCPLPKMAGGLDAEVLRRNLQQVIQRTNTISLREQADESGRYVSQGCQTTSTGEILATNIHIE</sequence>
<gene>
    <name evidence="3" type="ORF">OVN521_LOCUS446</name>
</gene>
<feature type="compositionally biased region" description="Polar residues" evidence="1">
    <location>
        <begin position="187"/>
        <end position="196"/>
    </location>
</feature>
<evidence type="ECO:0000256" key="1">
    <source>
        <dbReference type="SAM" id="MobiDB-lite"/>
    </source>
</evidence>
<dbReference type="PANTHER" id="PTHR20916">
    <property type="entry name" value="CYSTEINE AND GLYCINE-RICH PROTEIN 2 BINDING PROTEIN"/>
    <property type="match status" value="1"/>
</dbReference>
<feature type="compositionally biased region" description="Polar residues" evidence="1">
    <location>
        <begin position="164"/>
        <end position="175"/>
    </location>
</feature>
<accession>A0A818XDV6</accession>
<dbReference type="PANTHER" id="PTHR20916:SF18">
    <property type="entry name" value="IPT_TIG DOMAIN-CONTAINING PROTEIN"/>
    <property type="match status" value="1"/>
</dbReference>
<dbReference type="AlphaFoldDB" id="A0A818XDV6"/>
<feature type="domain" description="Egal-1 winged helix" evidence="2">
    <location>
        <begin position="96"/>
        <end position="164"/>
    </location>
</feature>
<evidence type="ECO:0000313" key="3">
    <source>
        <dbReference type="EMBL" id="CAF3739023.1"/>
    </source>
</evidence>
<protein>
    <recommendedName>
        <fullName evidence="2">Egal-1 winged helix domain-containing protein</fullName>
    </recommendedName>
</protein>
<dbReference type="EMBL" id="CAJOBG010000024">
    <property type="protein sequence ID" value="CAF3739023.1"/>
    <property type="molecule type" value="Genomic_DNA"/>
</dbReference>
<reference evidence="3" key="1">
    <citation type="submission" date="2021-02" db="EMBL/GenBank/DDBJ databases">
        <authorList>
            <person name="Nowell W R."/>
        </authorList>
    </citation>
    <scope>NUCLEOTIDE SEQUENCE</scope>
</reference>
<proteinExistence type="predicted"/>
<keyword evidence="4" id="KW-1185">Reference proteome</keyword>
<feature type="region of interest" description="Disordered" evidence="1">
    <location>
        <begin position="298"/>
        <end position="320"/>
    </location>
</feature>
<name>A0A818XDV6_9BILA</name>
<dbReference type="InterPro" id="IPR056589">
    <property type="entry name" value="WH_Egal-1"/>
</dbReference>